<organism evidence="1 2">
    <name type="scientific">Smallanthus sonchifolius</name>
    <dbReference type="NCBI Taxonomy" id="185202"/>
    <lineage>
        <taxon>Eukaryota</taxon>
        <taxon>Viridiplantae</taxon>
        <taxon>Streptophyta</taxon>
        <taxon>Embryophyta</taxon>
        <taxon>Tracheophyta</taxon>
        <taxon>Spermatophyta</taxon>
        <taxon>Magnoliopsida</taxon>
        <taxon>eudicotyledons</taxon>
        <taxon>Gunneridae</taxon>
        <taxon>Pentapetalae</taxon>
        <taxon>asterids</taxon>
        <taxon>campanulids</taxon>
        <taxon>Asterales</taxon>
        <taxon>Asteraceae</taxon>
        <taxon>Asteroideae</taxon>
        <taxon>Heliantheae alliance</taxon>
        <taxon>Millerieae</taxon>
        <taxon>Smallanthus</taxon>
    </lineage>
</organism>
<name>A0ACB9AWY7_9ASTR</name>
<comment type="caution">
    <text evidence="1">The sequence shown here is derived from an EMBL/GenBank/DDBJ whole genome shotgun (WGS) entry which is preliminary data.</text>
</comment>
<accession>A0ACB9AWY7</accession>
<protein>
    <submittedName>
        <fullName evidence="1">Uncharacterized protein</fullName>
    </submittedName>
</protein>
<sequence length="76" mass="7927">MAFGSPARVFIVYFAAMVVAAAAAKDPNMPGMDMPPAPAPSATTMVSPSAVVGGFVALALSYLMIKERVYCNFLPE</sequence>
<reference evidence="2" key="1">
    <citation type="journal article" date="2022" name="Mol. Ecol. Resour.">
        <title>The genomes of chicory, endive, great burdock and yacon provide insights into Asteraceae palaeo-polyploidization history and plant inulin production.</title>
        <authorList>
            <person name="Fan W."/>
            <person name="Wang S."/>
            <person name="Wang H."/>
            <person name="Wang A."/>
            <person name="Jiang F."/>
            <person name="Liu H."/>
            <person name="Zhao H."/>
            <person name="Xu D."/>
            <person name="Zhang Y."/>
        </authorList>
    </citation>
    <scope>NUCLEOTIDE SEQUENCE [LARGE SCALE GENOMIC DNA]</scope>
    <source>
        <strain evidence="2">cv. Yunnan</strain>
    </source>
</reference>
<evidence type="ECO:0000313" key="2">
    <source>
        <dbReference type="Proteomes" id="UP001056120"/>
    </source>
</evidence>
<proteinExistence type="predicted"/>
<dbReference type="EMBL" id="CM042041">
    <property type="protein sequence ID" value="KAI3714218.1"/>
    <property type="molecule type" value="Genomic_DNA"/>
</dbReference>
<dbReference type="Proteomes" id="UP001056120">
    <property type="component" value="Linkage Group LG24"/>
</dbReference>
<keyword evidence="2" id="KW-1185">Reference proteome</keyword>
<gene>
    <name evidence="1" type="ORF">L1987_72815</name>
</gene>
<evidence type="ECO:0000313" key="1">
    <source>
        <dbReference type="EMBL" id="KAI3714218.1"/>
    </source>
</evidence>
<reference evidence="1 2" key="2">
    <citation type="journal article" date="2022" name="Mol. Ecol. Resour.">
        <title>The genomes of chicory, endive, great burdock and yacon provide insights into Asteraceae paleo-polyploidization history and plant inulin production.</title>
        <authorList>
            <person name="Fan W."/>
            <person name="Wang S."/>
            <person name="Wang H."/>
            <person name="Wang A."/>
            <person name="Jiang F."/>
            <person name="Liu H."/>
            <person name="Zhao H."/>
            <person name="Xu D."/>
            <person name="Zhang Y."/>
        </authorList>
    </citation>
    <scope>NUCLEOTIDE SEQUENCE [LARGE SCALE GENOMIC DNA]</scope>
    <source>
        <strain evidence="2">cv. Yunnan</strain>
        <tissue evidence="1">Leaves</tissue>
    </source>
</reference>